<dbReference type="SMART" id="SM00320">
    <property type="entry name" value="WD40"/>
    <property type="match status" value="2"/>
</dbReference>
<reference evidence="1" key="1">
    <citation type="submission" date="2014-11" db="EMBL/GenBank/DDBJ databases">
        <authorList>
            <person name="Otto D Thomas"/>
            <person name="Naeem Raeece"/>
        </authorList>
    </citation>
    <scope>NUCLEOTIDE SEQUENCE</scope>
</reference>
<dbReference type="SUPFAM" id="SSF50978">
    <property type="entry name" value="WD40 repeat-like"/>
    <property type="match status" value="1"/>
</dbReference>
<name>A0A0G4HMC5_9ALVE</name>
<dbReference type="EMBL" id="CDMZ01003191">
    <property type="protein sequence ID" value="CEM45442.1"/>
    <property type="molecule type" value="Genomic_DNA"/>
</dbReference>
<dbReference type="InterPro" id="IPR006594">
    <property type="entry name" value="LisH"/>
</dbReference>
<evidence type="ECO:0000313" key="1">
    <source>
        <dbReference type="EMBL" id="CEM45442.1"/>
    </source>
</evidence>
<proteinExistence type="predicted"/>
<organism evidence="1">
    <name type="scientific">Chromera velia CCMP2878</name>
    <dbReference type="NCBI Taxonomy" id="1169474"/>
    <lineage>
        <taxon>Eukaryota</taxon>
        <taxon>Sar</taxon>
        <taxon>Alveolata</taxon>
        <taxon>Colpodellida</taxon>
        <taxon>Chromeraceae</taxon>
        <taxon>Chromera</taxon>
    </lineage>
</organism>
<gene>
    <name evidence="1" type="ORF">Cvel_7514</name>
</gene>
<dbReference type="PROSITE" id="PS50896">
    <property type="entry name" value="LISH"/>
    <property type="match status" value="1"/>
</dbReference>
<dbReference type="Pfam" id="PF00400">
    <property type="entry name" value="WD40"/>
    <property type="match status" value="1"/>
</dbReference>
<dbReference type="AlphaFoldDB" id="A0A0G4HMC5"/>
<dbReference type="InterPro" id="IPR001680">
    <property type="entry name" value="WD40_rpt"/>
</dbReference>
<accession>A0A0G4HMC5</accession>
<dbReference type="InterPro" id="IPR015943">
    <property type="entry name" value="WD40/YVTN_repeat-like_dom_sf"/>
</dbReference>
<protein>
    <submittedName>
        <fullName evidence="1">Uncharacterized protein</fullName>
    </submittedName>
</protein>
<sequence>MDFDCSGDDDKSMDKDARFLRDVLCVLQFLKDHQLEETAETLSAETGVTFSECMLENLTEGPVASRLSAALCKLDEFHSPKGEVDVRTEWRLRMQRLDETGDAVGPPEGGDGTSWEFRNLHSGNITAVRFVPSQTLHPSLRPSEECEVFATASVDRDVKLVACRLPKGGGAGEVVSVSVLEHLPAPALCLDAGLLELGDAQNSNAGLGPLVVLGAGSMGGDVCVCELSLSGIKAHTARRHSKFVTAVRFTPDCHRLASLSKDGTVCLHRLDVRGDKERDLCVEISAERNLDIGGDPSALEWIRAGGERQSVEGDGGLGLLLVVAVRGEHFLRVLGIGGGEQNGVGEGKGRGGFTWTGKIGLNAFGDSVVSFEVLDLCRSGDSGCLLLCTDKGRCILLDTRQEALEGILGEGGGGGGGGEEKGKVVVGTQLANLYGACSDDFGRPCCVLSPEGRFAFASSPLGQKV</sequence>
<feature type="non-terminal residue" evidence="1">
    <location>
        <position position="465"/>
    </location>
</feature>
<dbReference type="Gene3D" id="2.130.10.10">
    <property type="entry name" value="YVTN repeat-like/Quinoprotein amine dehydrogenase"/>
    <property type="match status" value="1"/>
</dbReference>
<dbReference type="InterPro" id="IPR036322">
    <property type="entry name" value="WD40_repeat_dom_sf"/>
</dbReference>